<evidence type="ECO:0000256" key="1">
    <source>
        <dbReference type="SAM" id="MobiDB-lite"/>
    </source>
</evidence>
<dbReference type="RefSeq" id="WP_336402316.1">
    <property type="nucleotide sequence ID" value="NZ_JBAPLU010000001.1"/>
</dbReference>
<keyword evidence="4" id="KW-1185">Reference proteome</keyword>
<evidence type="ECO:0000313" key="3">
    <source>
        <dbReference type="EMBL" id="MEI4270183.1"/>
    </source>
</evidence>
<reference evidence="3 4" key="1">
    <citation type="submission" date="2024-03" db="EMBL/GenBank/DDBJ databases">
        <title>Draft genome sequence of Klenkia sp. LSe6-5.</title>
        <authorList>
            <person name="Duangmal K."/>
            <person name="Chantavorakit T."/>
        </authorList>
    </citation>
    <scope>NUCLEOTIDE SEQUENCE [LARGE SCALE GENOMIC DNA]</scope>
    <source>
        <strain evidence="3 4">LSe6-5</strain>
    </source>
</reference>
<dbReference type="Pfam" id="PF18915">
    <property type="entry name" value="DUF5667"/>
    <property type="match status" value="1"/>
</dbReference>
<sequence>MSDREVRAELEDALVRRLQRLPRDAPDLGADVRATQRARLVAMAAVREPAVRSPEPAPSWWRRALAARSADVVPPRWRTRVTAGLVGAAMSVGALSGLVAVAQDAEPGDLLYGLKRGSEQTQLALAADTERGLTLLGFATTRLQELQALTGSDAGAQPVAAAPGRSVAAAPDAGTVVDVLDTMDEQTTEGTSALTTTAVPARDTAALTTLVGWAQQQRAGLVGLDVPVGAEQAVADSLDLVDQVAARGAGLQASLACSDGAADAGRDSLGPVPGACLPAPSPAPTAAPSTGAPATPAPGSTAAPAPTTGPAPASTSTAASTPAARPTGGGAATTAPGVPGVPGAPGVPTVPLPTSAPTTTPGPLIEVPLPLPSTTICVGGLICVGD</sequence>
<gene>
    <name evidence="3" type="ORF">TEK04_00465</name>
</gene>
<dbReference type="Proteomes" id="UP001361570">
    <property type="component" value="Unassembled WGS sequence"/>
</dbReference>
<organism evidence="3 4">
    <name type="scientific">Klenkia sesuvii</name>
    <dbReference type="NCBI Taxonomy" id="3103137"/>
    <lineage>
        <taxon>Bacteria</taxon>
        <taxon>Bacillati</taxon>
        <taxon>Actinomycetota</taxon>
        <taxon>Actinomycetes</taxon>
        <taxon>Geodermatophilales</taxon>
        <taxon>Geodermatophilaceae</taxon>
        <taxon>Klenkia</taxon>
    </lineage>
</organism>
<evidence type="ECO:0000259" key="2">
    <source>
        <dbReference type="Pfam" id="PF18915"/>
    </source>
</evidence>
<feature type="domain" description="DUF5667" evidence="2">
    <location>
        <begin position="106"/>
        <end position="153"/>
    </location>
</feature>
<dbReference type="InterPro" id="IPR043725">
    <property type="entry name" value="DUF5667"/>
</dbReference>
<accession>A0ABU8DQQ6</accession>
<dbReference type="EMBL" id="JBAPLU010000001">
    <property type="protein sequence ID" value="MEI4270183.1"/>
    <property type="molecule type" value="Genomic_DNA"/>
</dbReference>
<name>A0ABU8DQQ6_9ACTN</name>
<feature type="compositionally biased region" description="Low complexity" evidence="1">
    <location>
        <begin position="286"/>
        <end position="338"/>
    </location>
</feature>
<evidence type="ECO:0000313" key="4">
    <source>
        <dbReference type="Proteomes" id="UP001361570"/>
    </source>
</evidence>
<feature type="region of interest" description="Disordered" evidence="1">
    <location>
        <begin position="272"/>
        <end position="358"/>
    </location>
</feature>
<protein>
    <submittedName>
        <fullName evidence="3">DUF5667 domain-containing protein</fullName>
    </submittedName>
</protein>
<comment type="caution">
    <text evidence="3">The sequence shown here is derived from an EMBL/GenBank/DDBJ whole genome shotgun (WGS) entry which is preliminary data.</text>
</comment>
<proteinExistence type="predicted"/>